<feature type="compositionally biased region" description="Basic and acidic residues" evidence="1">
    <location>
        <begin position="56"/>
        <end position="67"/>
    </location>
</feature>
<protein>
    <submittedName>
        <fullName evidence="2">Uncharacterized protein</fullName>
    </submittedName>
</protein>
<reference evidence="2" key="1">
    <citation type="submission" date="2019-04" db="EMBL/GenBank/DDBJ databases">
        <title>Sequencing of skin fungus with MAO and IRED activity.</title>
        <authorList>
            <person name="Marsaioli A.J."/>
            <person name="Bonatto J.M.C."/>
            <person name="Reis Junior O."/>
        </authorList>
    </citation>
    <scope>NUCLEOTIDE SEQUENCE</scope>
    <source>
        <strain evidence="2">28M1</strain>
    </source>
</reference>
<comment type="caution">
    <text evidence="2">The sequence shown here is derived from an EMBL/GenBank/DDBJ whole genome shotgun (WGS) entry which is preliminary data.</text>
</comment>
<keyword evidence="3" id="KW-1185">Reference proteome</keyword>
<evidence type="ECO:0000313" key="3">
    <source>
        <dbReference type="Proteomes" id="UP000758155"/>
    </source>
</evidence>
<sequence length="106" mass="10878">MAQQANEMQLAEILSDLVSLRAGVCDPAAALALVSARPSSTPASSTTAAAPTASSTDHDATEDGDADLARAKELVALHYDVRERCKRGDLSAGLAEARSAVERALG</sequence>
<proteinExistence type="predicted"/>
<evidence type="ECO:0000256" key="1">
    <source>
        <dbReference type="SAM" id="MobiDB-lite"/>
    </source>
</evidence>
<name>A0A9P4WZQ0_9PLEO</name>
<dbReference type="EMBL" id="SWKV01000004">
    <property type="protein sequence ID" value="KAF3046574.1"/>
    <property type="molecule type" value="Genomic_DNA"/>
</dbReference>
<feature type="compositionally biased region" description="Low complexity" evidence="1">
    <location>
        <begin position="35"/>
        <end position="55"/>
    </location>
</feature>
<gene>
    <name evidence="2" type="ORF">E8E12_010991</name>
</gene>
<dbReference type="AlphaFoldDB" id="A0A9P4WZQ0"/>
<dbReference type="Proteomes" id="UP000758155">
    <property type="component" value="Unassembled WGS sequence"/>
</dbReference>
<accession>A0A9P4WZQ0</accession>
<feature type="region of interest" description="Disordered" evidence="1">
    <location>
        <begin position="35"/>
        <end position="67"/>
    </location>
</feature>
<organism evidence="2 3">
    <name type="scientific">Didymella heteroderae</name>
    <dbReference type="NCBI Taxonomy" id="1769908"/>
    <lineage>
        <taxon>Eukaryota</taxon>
        <taxon>Fungi</taxon>
        <taxon>Dikarya</taxon>
        <taxon>Ascomycota</taxon>
        <taxon>Pezizomycotina</taxon>
        <taxon>Dothideomycetes</taxon>
        <taxon>Pleosporomycetidae</taxon>
        <taxon>Pleosporales</taxon>
        <taxon>Pleosporineae</taxon>
        <taxon>Didymellaceae</taxon>
        <taxon>Didymella</taxon>
    </lineage>
</organism>
<dbReference type="OrthoDB" id="5394455at2759"/>
<evidence type="ECO:0000313" key="2">
    <source>
        <dbReference type="EMBL" id="KAF3046574.1"/>
    </source>
</evidence>